<protein>
    <recommendedName>
        <fullName evidence="12">D-alanine--D-alanine ligase</fullName>
        <ecNumber evidence="12">6.3.2.4</ecNumber>
    </recommendedName>
    <alternativeName>
        <fullName evidence="12">D-Ala-D-Ala ligase</fullName>
    </alternativeName>
    <alternativeName>
        <fullName evidence="12">D-alanylalanine synthetase</fullName>
    </alternativeName>
</protein>
<dbReference type="GO" id="GO:0008360">
    <property type="term" value="P:regulation of cell shape"/>
    <property type="evidence" value="ECO:0007669"/>
    <property type="project" value="UniProtKB-KW"/>
</dbReference>
<feature type="binding site" evidence="14">
    <location>
        <begin position="220"/>
        <end position="228"/>
    </location>
    <ligand>
        <name>ATP</name>
        <dbReference type="ChEBI" id="CHEBI:30616"/>
    </ligand>
</feature>
<feature type="binding site" evidence="14">
    <location>
        <position position="137"/>
    </location>
    <ligand>
        <name>ATP</name>
        <dbReference type="ChEBI" id="CHEBI:30616"/>
    </ligand>
</feature>
<dbReference type="AlphaFoldDB" id="A0A1F4XIJ1"/>
<evidence type="ECO:0000256" key="7">
    <source>
        <dbReference type="ARBA" id="ARBA00022842"/>
    </source>
</evidence>
<dbReference type="PROSITE" id="PS50975">
    <property type="entry name" value="ATP_GRASP"/>
    <property type="match status" value="1"/>
</dbReference>
<feature type="binding site" evidence="14">
    <location>
        <begin position="190"/>
        <end position="191"/>
    </location>
    <ligand>
        <name>ATP</name>
        <dbReference type="ChEBI" id="CHEBI:30616"/>
    </ligand>
</feature>
<evidence type="ECO:0000256" key="11">
    <source>
        <dbReference type="ARBA" id="ARBA00023316"/>
    </source>
</evidence>
<feature type="binding site" evidence="15">
    <location>
        <position position="301"/>
    </location>
    <ligand>
        <name>Mg(2+)</name>
        <dbReference type="ChEBI" id="CHEBI:18420"/>
        <label>1</label>
    </ligand>
</feature>
<evidence type="ECO:0000256" key="13">
    <source>
        <dbReference type="PIRSR" id="PIRSR039102-1"/>
    </source>
</evidence>
<comment type="cofactor">
    <cofactor evidence="1">
        <name>Mn(2+)</name>
        <dbReference type="ChEBI" id="CHEBI:29035"/>
    </cofactor>
</comment>
<keyword evidence="11 12" id="KW-0961">Cell wall biogenesis/degradation</keyword>
<reference evidence="18 19" key="1">
    <citation type="journal article" date="2016" name="Nat. Commun.">
        <title>Thousands of microbial genomes shed light on interconnected biogeochemical processes in an aquifer system.</title>
        <authorList>
            <person name="Anantharaman K."/>
            <person name="Brown C.T."/>
            <person name="Hug L.A."/>
            <person name="Sharon I."/>
            <person name="Castelle C.J."/>
            <person name="Probst A.J."/>
            <person name="Thomas B.C."/>
            <person name="Singh A."/>
            <person name="Wilkins M.J."/>
            <person name="Karaoz U."/>
            <person name="Brodie E.L."/>
            <person name="Williams K.H."/>
            <person name="Hubbard S.S."/>
            <person name="Banfield J.F."/>
        </authorList>
    </citation>
    <scope>NUCLEOTIDE SEQUENCE [LARGE SCALE GENOMIC DNA]</scope>
</reference>
<dbReference type="PANTHER" id="PTHR23132">
    <property type="entry name" value="D-ALANINE--D-ALANINE LIGASE"/>
    <property type="match status" value="1"/>
</dbReference>
<evidence type="ECO:0000313" key="18">
    <source>
        <dbReference type="EMBL" id="OGC81439.1"/>
    </source>
</evidence>
<evidence type="ECO:0000256" key="12">
    <source>
        <dbReference type="HAMAP-Rule" id="MF_00047"/>
    </source>
</evidence>
<keyword evidence="8 12" id="KW-0133">Cell shape</keyword>
<keyword evidence="4 15" id="KW-0479">Metal-binding</keyword>
<evidence type="ECO:0000259" key="17">
    <source>
        <dbReference type="PROSITE" id="PS50975"/>
    </source>
</evidence>
<evidence type="ECO:0000256" key="3">
    <source>
        <dbReference type="ARBA" id="ARBA00022598"/>
    </source>
</evidence>
<dbReference type="GO" id="GO:0009252">
    <property type="term" value="P:peptidoglycan biosynthetic process"/>
    <property type="evidence" value="ECO:0007669"/>
    <property type="project" value="UniProtKB-UniRule"/>
</dbReference>
<comment type="cofactor">
    <cofactor evidence="15">
        <name>Mg(2+)</name>
        <dbReference type="ChEBI" id="CHEBI:18420"/>
    </cofactor>
    <cofactor evidence="15">
        <name>Mn(2+)</name>
        <dbReference type="ChEBI" id="CHEBI:29035"/>
    </cofactor>
    <text evidence="15">Binds 2 magnesium or manganese ions per subunit.</text>
</comment>
<dbReference type="Gene3D" id="3.30.470.20">
    <property type="entry name" value="ATP-grasp fold, B domain"/>
    <property type="match status" value="1"/>
</dbReference>
<feature type="binding site" evidence="15">
    <location>
        <position position="315"/>
    </location>
    <ligand>
        <name>Mg(2+)</name>
        <dbReference type="ChEBI" id="CHEBI:18420"/>
        <label>2</label>
    </ligand>
</feature>
<name>A0A1F4XIJ1_9BACT</name>
<keyword evidence="3 12" id="KW-0436">Ligase</keyword>
<keyword evidence="6 16" id="KW-0067">ATP-binding</keyword>
<dbReference type="NCBIfam" id="NF002528">
    <property type="entry name" value="PRK01966.1-4"/>
    <property type="match status" value="1"/>
</dbReference>
<dbReference type="NCBIfam" id="TIGR01205">
    <property type="entry name" value="D_ala_D_alaTIGR"/>
    <property type="match status" value="1"/>
</dbReference>
<dbReference type="GO" id="GO:0046872">
    <property type="term" value="F:metal ion binding"/>
    <property type="evidence" value="ECO:0007669"/>
    <property type="project" value="UniProtKB-KW"/>
</dbReference>
<evidence type="ECO:0000256" key="4">
    <source>
        <dbReference type="ARBA" id="ARBA00022723"/>
    </source>
</evidence>
<dbReference type="GO" id="GO:0005829">
    <property type="term" value="C:cytosol"/>
    <property type="evidence" value="ECO:0007669"/>
    <property type="project" value="TreeGrafter"/>
</dbReference>
<evidence type="ECO:0000256" key="15">
    <source>
        <dbReference type="PIRSR" id="PIRSR039102-3"/>
    </source>
</evidence>
<comment type="catalytic activity">
    <reaction evidence="12">
        <text>2 D-alanine + ATP = D-alanyl-D-alanine + ADP + phosphate + H(+)</text>
        <dbReference type="Rhea" id="RHEA:11224"/>
        <dbReference type="ChEBI" id="CHEBI:15378"/>
        <dbReference type="ChEBI" id="CHEBI:30616"/>
        <dbReference type="ChEBI" id="CHEBI:43474"/>
        <dbReference type="ChEBI" id="CHEBI:57416"/>
        <dbReference type="ChEBI" id="CHEBI:57822"/>
        <dbReference type="ChEBI" id="CHEBI:456216"/>
        <dbReference type="EC" id="6.3.2.4"/>
    </reaction>
</comment>
<gene>
    <name evidence="12" type="primary">ddl</name>
    <name evidence="18" type="ORF">A2V81_04265</name>
</gene>
<keyword evidence="9 12" id="KW-0573">Peptidoglycan synthesis</keyword>
<proteinExistence type="inferred from homology"/>
<dbReference type="Gene3D" id="3.30.1490.20">
    <property type="entry name" value="ATP-grasp fold, A domain"/>
    <property type="match status" value="1"/>
</dbReference>
<evidence type="ECO:0000256" key="8">
    <source>
        <dbReference type="ARBA" id="ARBA00022960"/>
    </source>
</evidence>
<dbReference type="PANTHER" id="PTHR23132:SF25">
    <property type="entry name" value="D-ALANINE--D-ALANINE LIGASE A"/>
    <property type="match status" value="1"/>
</dbReference>
<comment type="function">
    <text evidence="12">Cell wall formation.</text>
</comment>
<dbReference type="InterPro" id="IPR011761">
    <property type="entry name" value="ATP-grasp"/>
</dbReference>
<dbReference type="SUPFAM" id="SSF56059">
    <property type="entry name" value="Glutathione synthetase ATP-binding domain-like"/>
    <property type="match status" value="1"/>
</dbReference>
<evidence type="ECO:0000256" key="9">
    <source>
        <dbReference type="ARBA" id="ARBA00022984"/>
    </source>
</evidence>
<accession>A0A1F4XIJ1</accession>
<dbReference type="GO" id="GO:0005524">
    <property type="term" value="F:ATP binding"/>
    <property type="evidence" value="ECO:0007669"/>
    <property type="project" value="UniProtKB-UniRule"/>
</dbReference>
<dbReference type="InterPro" id="IPR011095">
    <property type="entry name" value="Dala_Dala_lig_C"/>
</dbReference>
<feature type="active site" evidence="13">
    <location>
        <position position="324"/>
    </location>
</feature>
<dbReference type="UniPathway" id="UPA00219"/>
<keyword evidence="5 14" id="KW-0547">Nucleotide-binding</keyword>
<evidence type="ECO:0000256" key="5">
    <source>
        <dbReference type="ARBA" id="ARBA00022741"/>
    </source>
</evidence>
<dbReference type="FunFam" id="3.30.470.20:FF:000008">
    <property type="entry name" value="D-alanine--D-alanine ligase"/>
    <property type="match status" value="1"/>
</dbReference>
<feature type="binding site" evidence="15">
    <location>
        <position position="313"/>
    </location>
    <ligand>
        <name>Mg(2+)</name>
        <dbReference type="ChEBI" id="CHEBI:18420"/>
        <label>2</label>
    </ligand>
</feature>
<sequence length="352" mass="39433">MKPIIGIIFGGTSLEHEVSLLSAVTIIENIDHDKYDILQIGIATDGKMYVGPDVLMSMRHKKDMTTVAQGTISSNPEFPGVFIFTEDGQHVFQKVDLFFPMTHGTFGEDGTLQGVLEYSRVPYVGSRVLGSALGMDKIIMKKVFATYRLPQVPFLPFTKEQIKTDIMVVRDEILANLHYPIFVKPANMGSSIGVKKVKTNGALQDALEQTTEHSHRIIVEQGITNMREIECAVLGTRKVETSTVGEVTHKAEFYDYKAKYEDEDTQMIIPAILDKVTISDIQSMAKKAFEILDMRGLARVDFFVTNDEIFINEINSLPGFTSVSMYPRLFESQGMSIKGLIQRLIDDALFKE</sequence>
<evidence type="ECO:0000256" key="6">
    <source>
        <dbReference type="ARBA" id="ARBA00022840"/>
    </source>
</evidence>
<dbReference type="GO" id="GO:0008716">
    <property type="term" value="F:D-alanine-D-alanine ligase activity"/>
    <property type="evidence" value="ECO:0007669"/>
    <property type="project" value="UniProtKB-UniRule"/>
</dbReference>
<dbReference type="GO" id="GO:0071555">
    <property type="term" value="P:cell wall organization"/>
    <property type="evidence" value="ECO:0007669"/>
    <property type="project" value="UniProtKB-KW"/>
</dbReference>
<feature type="binding site" evidence="14">
    <location>
        <begin position="182"/>
        <end position="184"/>
    </location>
    <ligand>
        <name>ATP</name>
        <dbReference type="ChEBI" id="CHEBI:30616"/>
    </ligand>
</feature>
<evidence type="ECO:0000256" key="2">
    <source>
        <dbReference type="ARBA" id="ARBA00010871"/>
    </source>
</evidence>
<evidence type="ECO:0000256" key="14">
    <source>
        <dbReference type="PIRSR" id="PIRSR039102-2"/>
    </source>
</evidence>
<dbReference type="PROSITE" id="PS00843">
    <property type="entry name" value="DALA_DALA_LIGASE_1"/>
    <property type="match status" value="1"/>
</dbReference>
<dbReference type="SUPFAM" id="SSF52440">
    <property type="entry name" value="PreATP-grasp domain"/>
    <property type="match status" value="1"/>
</dbReference>
<dbReference type="Pfam" id="PF01820">
    <property type="entry name" value="Dala_Dala_lig_N"/>
    <property type="match status" value="1"/>
</dbReference>
<dbReference type="InterPro" id="IPR011127">
    <property type="entry name" value="Dala_Dala_lig_N"/>
</dbReference>
<organism evidence="18 19">
    <name type="scientific">Candidatus Abawacabacteria bacterium RBG_16_42_10</name>
    <dbReference type="NCBI Taxonomy" id="1817814"/>
    <lineage>
        <taxon>Bacteria</taxon>
        <taxon>Candidatus Abawacaibacteriota</taxon>
    </lineage>
</organism>
<dbReference type="STRING" id="1817814.A2V81_04265"/>
<dbReference type="PIRSF" id="PIRSF039102">
    <property type="entry name" value="Ddl/VanB"/>
    <property type="match status" value="1"/>
</dbReference>
<dbReference type="Pfam" id="PF07478">
    <property type="entry name" value="Dala_Dala_lig_C"/>
    <property type="match status" value="1"/>
</dbReference>
<evidence type="ECO:0000256" key="1">
    <source>
        <dbReference type="ARBA" id="ARBA00001936"/>
    </source>
</evidence>
<feature type="binding site" evidence="15">
    <location>
        <position position="313"/>
    </location>
    <ligand>
        <name>Mg(2+)</name>
        <dbReference type="ChEBI" id="CHEBI:18420"/>
        <label>1</label>
    </ligand>
</feature>
<feature type="active site" evidence="13">
    <location>
        <position position="190"/>
    </location>
</feature>
<keyword evidence="12" id="KW-0963">Cytoplasm</keyword>
<dbReference type="PROSITE" id="PS00844">
    <property type="entry name" value="DALA_DALA_LIGASE_2"/>
    <property type="match status" value="1"/>
</dbReference>
<dbReference type="InterPro" id="IPR016185">
    <property type="entry name" value="PreATP-grasp_dom_sf"/>
</dbReference>
<dbReference type="InterPro" id="IPR013815">
    <property type="entry name" value="ATP_grasp_subdomain_1"/>
</dbReference>
<comment type="subcellular location">
    <subcellularLocation>
        <location evidence="12">Cytoplasm</location>
    </subcellularLocation>
</comment>
<comment type="pathway">
    <text evidence="12">Cell wall biogenesis; peptidoglycan biosynthesis.</text>
</comment>
<dbReference type="Proteomes" id="UP000177614">
    <property type="component" value="Unassembled WGS sequence"/>
</dbReference>
<feature type="domain" description="ATP-grasp" evidence="17">
    <location>
        <begin position="141"/>
        <end position="346"/>
    </location>
</feature>
<comment type="caution">
    <text evidence="18">The sequence shown here is derived from an EMBL/GenBank/DDBJ whole genome shotgun (WGS) entry which is preliminary data.</text>
</comment>
<keyword evidence="7 15" id="KW-0460">Magnesium</keyword>
<evidence type="ECO:0000256" key="16">
    <source>
        <dbReference type="PROSITE-ProRule" id="PRU00409"/>
    </source>
</evidence>
<keyword evidence="10 15" id="KW-0464">Manganese</keyword>
<dbReference type="HAMAP" id="MF_00047">
    <property type="entry name" value="Dala_Dala_lig"/>
    <property type="match status" value="1"/>
</dbReference>
<dbReference type="EC" id="6.3.2.4" evidence="12"/>
<evidence type="ECO:0000256" key="10">
    <source>
        <dbReference type="ARBA" id="ARBA00023211"/>
    </source>
</evidence>
<feature type="binding site" evidence="14">
    <location>
        <begin position="312"/>
        <end position="313"/>
    </location>
    <ligand>
        <name>ATP</name>
        <dbReference type="ChEBI" id="CHEBI:30616"/>
    </ligand>
</feature>
<feature type="active site" evidence="13">
    <location>
        <position position="15"/>
    </location>
</feature>
<evidence type="ECO:0000313" key="19">
    <source>
        <dbReference type="Proteomes" id="UP000177614"/>
    </source>
</evidence>
<dbReference type="InterPro" id="IPR000291">
    <property type="entry name" value="D-Ala_lig_Van_CS"/>
</dbReference>
<dbReference type="Gene3D" id="3.40.50.20">
    <property type="match status" value="1"/>
</dbReference>
<dbReference type="InterPro" id="IPR005905">
    <property type="entry name" value="D_ala_D_ala"/>
</dbReference>
<comment type="similarity">
    <text evidence="2 12">Belongs to the D-alanine--D-alanine ligase family.</text>
</comment>
<dbReference type="EMBL" id="MEWR01000027">
    <property type="protein sequence ID" value="OGC81439.1"/>
    <property type="molecule type" value="Genomic_DNA"/>
</dbReference>